<dbReference type="GO" id="GO:0009401">
    <property type="term" value="P:phosphoenolpyruvate-dependent sugar phosphotransferase system"/>
    <property type="evidence" value="ECO:0007669"/>
    <property type="project" value="UniProtKB-KW"/>
</dbReference>
<evidence type="ECO:0000256" key="4">
    <source>
        <dbReference type="ARBA" id="ARBA00022679"/>
    </source>
</evidence>
<proteinExistence type="predicted"/>
<dbReference type="GO" id="GO:0016301">
    <property type="term" value="F:kinase activity"/>
    <property type="evidence" value="ECO:0007669"/>
    <property type="project" value="UniProtKB-KW"/>
</dbReference>
<dbReference type="RefSeq" id="WP_073020096.1">
    <property type="nucleotide sequence ID" value="NZ_FQXU01000008.1"/>
</dbReference>
<dbReference type="PANTHER" id="PTHR45008">
    <property type="entry name" value="PTS SYSTEM GLUCOSE-SPECIFIC EIIA COMPONENT"/>
    <property type="match status" value="1"/>
</dbReference>
<comment type="subcellular location">
    <subcellularLocation>
        <location evidence="1">Cytoplasm</location>
    </subcellularLocation>
</comment>
<evidence type="ECO:0000313" key="9">
    <source>
        <dbReference type="Proteomes" id="UP000184241"/>
    </source>
</evidence>
<evidence type="ECO:0000313" key="8">
    <source>
        <dbReference type="EMBL" id="SHI20683.1"/>
    </source>
</evidence>
<name>A0A1M5Z9W2_9CLOT</name>
<dbReference type="EMBL" id="FQXU01000008">
    <property type="protein sequence ID" value="SHI20683.1"/>
    <property type="molecule type" value="Genomic_DNA"/>
</dbReference>
<protein>
    <submittedName>
        <fullName evidence="8">PTS system, D-glucosamine-specific IIA component</fullName>
    </submittedName>
</protein>
<dbReference type="Proteomes" id="UP000184241">
    <property type="component" value="Unassembled WGS sequence"/>
</dbReference>
<dbReference type="NCBIfam" id="TIGR00830">
    <property type="entry name" value="PTBA"/>
    <property type="match status" value="1"/>
</dbReference>
<dbReference type="PROSITE" id="PS00371">
    <property type="entry name" value="PTS_EIIA_TYPE_1_HIS"/>
    <property type="match status" value="1"/>
</dbReference>
<dbReference type="PANTHER" id="PTHR45008:SF1">
    <property type="entry name" value="PTS SYSTEM GLUCOSE-SPECIFIC EIIA COMPONENT"/>
    <property type="match status" value="1"/>
</dbReference>
<dbReference type="InterPro" id="IPR050890">
    <property type="entry name" value="PTS_EIIA_component"/>
</dbReference>
<dbReference type="GO" id="GO:0005737">
    <property type="term" value="C:cytoplasm"/>
    <property type="evidence" value="ECO:0007669"/>
    <property type="project" value="UniProtKB-SubCell"/>
</dbReference>
<dbReference type="InterPro" id="IPR001127">
    <property type="entry name" value="PTS_EIIA_1_perm"/>
</dbReference>
<dbReference type="Pfam" id="PF00358">
    <property type="entry name" value="PTS_EIIA_1"/>
    <property type="match status" value="1"/>
</dbReference>
<sequence>MFDIFKKKKDNDLYAPVTGEIIALENVPDKMFADKLMGEGIGFRFDGNTVCAPCDGEISMIASTLHAFGITTTNGAEILVHIGLDTVELNGKGFKVISEAGKKVKKGTPVIEIDRGFMEQNNINLITPMIITNSDNFNFDIEEGDKQVIAGESKVIHFK</sequence>
<dbReference type="PROSITE" id="PS51093">
    <property type="entry name" value="PTS_EIIA_TYPE_1"/>
    <property type="match status" value="1"/>
</dbReference>
<reference evidence="8 9" key="1">
    <citation type="submission" date="2016-11" db="EMBL/GenBank/DDBJ databases">
        <authorList>
            <person name="Jaros S."/>
            <person name="Januszkiewicz K."/>
            <person name="Wedrychowicz H."/>
        </authorList>
    </citation>
    <scope>NUCLEOTIDE SEQUENCE [LARGE SCALE GENOMIC DNA]</scope>
    <source>
        <strain evidence="8 9">DSM 6191</strain>
    </source>
</reference>
<evidence type="ECO:0000256" key="1">
    <source>
        <dbReference type="ARBA" id="ARBA00004496"/>
    </source>
</evidence>
<evidence type="ECO:0000256" key="3">
    <source>
        <dbReference type="ARBA" id="ARBA00022597"/>
    </source>
</evidence>
<keyword evidence="2" id="KW-0813">Transport</keyword>
<keyword evidence="3" id="KW-0762">Sugar transport</keyword>
<evidence type="ECO:0000256" key="6">
    <source>
        <dbReference type="ARBA" id="ARBA00022777"/>
    </source>
</evidence>
<evidence type="ECO:0000259" key="7">
    <source>
        <dbReference type="PROSITE" id="PS51093"/>
    </source>
</evidence>
<gene>
    <name evidence="8" type="ORF">SAMN02745941_02645</name>
</gene>
<keyword evidence="4" id="KW-0808">Transferase</keyword>
<organism evidence="8 9">
    <name type="scientific">Clostridium intestinale DSM 6191</name>
    <dbReference type="NCBI Taxonomy" id="1121320"/>
    <lineage>
        <taxon>Bacteria</taxon>
        <taxon>Bacillati</taxon>
        <taxon>Bacillota</taxon>
        <taxon>Clostridia</taxon>
        <taxon>Eubacteriales</taxon>
        <taxon>Clostridiaceae</taxon>
        <taxon>Clostridium</taxon>
    </lineage>
</organism>
<accession>A0A1M5Z9W2</accession>
<keyword evidence="6" id="KW-0418">Kinase</keyword>
<dbReference type="FunFam" id="2.70.70.10:FF:000001">
    <property type="entry name" value="PTS system glucose-specific IIA component"/>
    <property type="match status" value="1"/>
</dbReference>
<evidence type="ECO:0000256" key="2">
    <source>
        <dbReference type="ARBA" id="ARBA00022448"/>
    </source>
</evidence>
<evidence type="ECO:0000256" key="5">
    <source>
        <dbReference type="ARBA" id="ARBA00022683"/>
    </source>
</evidence>
<feature type="domain" description="PTS EIIA type-1" evidence="7">
    <location>
        <begin position="29"/>
        <end position="133"/>
    </location>
</feature>
<dbReference type="InterPro" id="IPR011055">
    <property type="entry name" value="Dup_hybrid_motif"/>
</dbReference>
<keyword evidence="5" id="KW-0598">Phosphotransferase system</keyword>
<dbReference type="SUPFAM" id="SSF51261">
    <property type="entry name" value="Duplicated hybrid motif"/>
    <property type="match status" value="1"/>
</dbReference>
<dbReference type="AlphaFoldDB" id="A0A1M5Z9W2"/>
<dbReference type="Gene3D" id="2.70.70.10">
    <property type="entry name" value="Glucose Permease (Domain IIA)"/>
    <property type="match status" value="1"/>
</dbReference>